<dbReference type="eggNOG" id="COG0739">
    <property type="taxonomic scope" value="Bacteria"/>
</dbReference>
<protein>
    <recommendedName>
        <fullName evidence="3">DUF3289 family protein</fullName>
    </recommendedName>
</protein>
<evidence type="ECO:0000313" key="1">
    <source>
        <dbReference type="EMBL" id="KGD76712.1"/>
    </source>
</evidence>
<dbReference type="EMBL" id="JPKR02000001">
    <property type="protein sequence ID" value="KGD76712.1"/>
    <property type="molecule type" value="Genomic_DNA"/>
</dbReference>
<sequence>MFHGTRPQGDPMTRQQCAAILFDEFRHLSAAFAWFGPYKHVIKTMITHMQYSNGAVFRSGSLNRELEQHILNDRSEKNSTRYILATYFREVIDWQSKSLKENACQIISGEINKGRLPKFDRLQDNFNGLGITVHDTWATDISVTSLSVTDHYYHARIRYRVQDHFGLDDNDILNSKFCQFNLFRIWFLLQRSADFSFQPFMTNMEATIEITGGRR</sequence>
<dbReference type="STRING" id="642227.HA49_04275"/>
<evidence type="ECO:0008006" key="3">
    <source>
        <dbReference type="Google" id="ProtNLM"/>
    </source>
</evidence>
<proteinExistence type="predicted"/>
<accession>A0A095TJ13</accession>
<gene>
    <name evidence="1" type="ORF">HA49_04275</name>
</gene>
<dbReference type="InterPro" id="IPR017483">
    <property type="entry name" value="CHP03034"/>
</dbReference>
<keyword evidence="2" id="KW-1185">Reference proteome</keyword>
<reference evidence="1" key="1">
    <citation type="submission" date="2014-12" db="EMBL/GenBank/DDBJ databases">
        <title>The draft genome of the Tatumella morbirosei type strain, LMG23360T isolated from pineapple rot.</title>
        <authorList>
            <person name="Smits T.H."/>
            <person name="Palmer M."/>
            <person name="Venter S.N."/>
            <person name="Duffy B."/>
            <person name="Steenkamp E.T."/>
            <person name="Chan W.Y."/>
            <person name="Coutinho T.A."/>
            <person name="Coetzee M.P."/>
            <person name="De Maayer P."/>
        </authorList>
    </citation>
    <scope>NUCLEOTIDE SEQUENCE [LARGE SCALE GENOMIC DNA]</scope>
    <source>
        <strain evidence="1">LMG 23360</strain>
    </source>
</reference>
<dbReference type="Proteomes" id="UP000029577">
    <property type="component" value="Unassembled WGS sequence"/>
</dbReference>
<dbReference type="NCBIfam" id="TIGR03034">
    <property type="entry name" value="YPO3983 family protein"/>
    <property type="match status" value="1"/>
</dbReference>
<organism evidence="1 2">
    <name type="scientific">Tatumella morbirosei</name>
    <dbReference type="NCBI Taxonomy" id="642227"/>
    <lineage>
        <taxon>Bacteria</taxon>
        <taxon>Pseudomonadati</taxon>
        <taxon>Pseudomonadota</taxon>
        <taxon>Gammaproteobacteria</taxon>
        <taxon>Enterobacterales</taxon>
        <taxon>Erwiniaceae</taxon>
        <taxon>Tatumella</taxon>
    </lineage>
</organism>
<name>A0A095TJ13_9GAMM</name>
<dbReference type="Pfam" id="PF11692">
    <property type="entry name" value="DUF3289"/>
    <property type="match status" value="1"/>
</dbReference>
<comment type="caution">
    <text evidence="1">The sequence shown here is derived from an EMBL/GenBank/DDBJ whole genome shotgun (WGS) entry which is preliminary data.</text>
</comment>
<dbReference type="AlphaFoldDB" id="A0A095TJ13"/>
<evidence type="ECO:0000313" key="2">
    <source>
        <dbReference type="Proteomes" id="UP000029577"/>
    </source>
</evidence>